<feature type="region of interest" description="Disordered" evidence="1">
    <location>
        <begin position="35"/>
        <end position="80"/>
    </location>
</feature>
<name>A0ABN8JA05_9NEOP</name>
<reference evidence="2" key="1">
    <citation type="submission" date="2022-03" db="EMBL/GenBank/DDBJ databases">
        <authorList>
            <person name="Martin H S."/>
        </authorList>
    </citation>
    <scope>NUCLEOTIDE SEQUENCE</scope>
</reference>
<gene>
    <name evidence="2" type="ORF">IPOD504_LOCUS17594</name>
</gene>
<dbReference type="Proteomes" id="UP000837857">
    <property type="component" value="Chromosome 9"/>
</dbReference>
<protein>
    <submittedName>
        <fullName evidence="2">Uncharacterized protein</fullName>
    </submittedName>
</protein>
<sequence length="123" mass="13478">MDPDRDALEAFCTQETHYFCTECCVCTDREGHLGREEGGGSVLTDGSAGASASNRLPLFRTHPASNYSRGSKMTTQHGPRYVCPRTASVVRATARRVSRTIEPITARTAAVAKPQRYRGQSRD</sequence>
<evidence type="ECO:0000313" key="3">
    <source>
        <dbReference type="Proteomes" id="UP000837857"/>
    </source>
</evidence>
<accession>A0ABN8JA05</accession>
<evidence type="ECO:0000313" key="2">
    <source>
        <dbReference type="EMBL" id="CAH2077201.1"/>
    </source>
</evidence>
<feature type="compositionally biased region" description="Polar residues" evidence="1">
    <location>
        <begin position="63"/>
        <end position="77"/>
    </location>
</feature>
<feature type="non-terminal residue" evidence="2">
    <location>
        <position position="1"/>
    </location>
</feature>
<dbReference type="EMBL" id="OW152821">
    <property type="protein sequence ID" value="CAH2077201.1"/>
    <property type="molecule type" value="Genomic_DNA"/>
</dbReference>
<keyword evidence="3" id="KW-1185">Reference proteome</keyword>
<proteinExistence type="predicted"/>
<evidence type="ECO:0000256" key="1">
    <source>
        <dbReference type="SAM" id="MobiDB-lite"/>
    </source>
</evidence>
<organism evidence="2 3">
    <name type="scientific">Iphiclides podalirius</name>
    <name type="common">scarce swallowtail</name>
    <dbReference type="NCBI Taxonomy" id="110791"/>
    <lineage>
        <taxon>Eukaryota</taxon>
        <taxon>Metazoa</taxon>
        <taxon>Ecdysozoa</taxon>
        <taxon>Arthropoda</taxon>
        <taxon>Hexapoda</taxon>
        <taxon>Insecta</taxon>
        <taxon>Pterygota</taxon>
        <taxon>Neoptera</taxon>
        <taxon>Endopterygota</taxon>
        <taxon>Lepidoptera</taxon>
        <taxon>Glossata</taxon>
        <taxon>Ditrysia</taxon>
        <taxon>Papilionoidea</taxon>
        <taxon>Papilionidae</taxon>
        <taxon>Papilioninae</taxon>
        <taxon>Iphiclides</taxon>
    </lineage>
</organism>